<feature type="region of interest" description="Disordered" evidence="1">
    <location>
        <begin position="1"/>
        <end position="34"/>
    </location>
</feature>
<accession>A0ABP9QTI7</accession>
<dbReference type="Proteomes" id="UP001428817">
    <property type="component" value="Unassembled WGS sequence"/>
</dbReference>
<protein>
    <submittedName>
        <fullName evidence="2">Uncharacterized protein</fullName>
    </submittedName>
</protein>
<evidence type="ECO:0000256" key="1">
    <source>
        <dbReference type="SAM" id="MobiDB-lite"/>
    </source>
</evidence>
<feature type="region of interest" description="Disordered" evidence="1">
    <location>
        <begin position="89"/>
        <end position="120"/>
    </location>
</feature>
<organism evidence="2 3">
    <name type="scientific">Pseudonocardia eucalypti</name>
    <dbReference type="NCBI Taxonomy" id="648755"/>
    <lineage>
        <taxon>Bacteria</taxon>
        <taxon>Bacillati</taxon>
        <taxon>Actinomycetota</taxon>
        <taxon>Actinomycetes</taxon>
        <taxon>Pseudonocardiales</taxon>
        <taxon>Pseudonocardiaceae</taxon>
        <taxon>Pseudonocardia</taxon>
    </lineage>
</organism>
<keyword evidence="3" id="KW-1185">Reference proteome</keyword>
<feature type="compositionally biased region" description="Polar residues" evidence="1">
    <location>
        <begin position="1"/>
        <end position="11"/>
    </location>
</feature>
<evidence type="ECO:0000313" key="2">
    <source>
        <dbReference type="EMBL" id="GAA5166806.1"/>
    </source>
</evidence>
<sequence>MSANRNATAFPSRSVRDPPTHHLNCEYDSPNSHPIVGRAVPEAAPAHDRHRCGSSPSPYLFLPYEVSLSLLLNRSHHDQQRARTHLARRTARAWATHRSPKPLDASTHPVRVTAAQPGGA</sequence>
<reference evidence="3" key="1">
    <citation type="journal article" date="2019" name="Int. J. Syst. Evol. Microbiol.">
        <title>The Global Catalogue of Microorganisms (GCM) 10K type strain sequencing project: providing services to taxonomists for standard genome sequencing and annotation.</title>
        <authorList>
            <consortium name="The Broad Institute Genomics Platform"/>
            <consortium name="The Broad Institute Genome Sequencing Center for Infectious Disease"/>
            <person name="Wu L."/>
            <person name="Ma J."/>
        </authorList>
    </citation>
    <scope>NUCLEOTIDE SEQUENCE [LARGE SCALE GENOMIC DNA]</scope>
    <source>
        <strain evidence="3">JCM 18303</strain>
    </source>
</reference>
<comment type="caution">
    <text evidence="2">The sequence shown here is derived from an EMBL/GenBank/DDBJ whole genome shotgun (WGS) entry which is preliminary data.</text>
</comment>
<feature type="compositionally biased region" description="Basic and acidic residues" evidence="1">
    <location>
        <begin position="14"/>
        <end position="25"/>
    </location>
</feature>
<gene>
    <name evidence="2" type="ORF">GCM10023321_58510</name>
</gene>
<dbReference type="EMBL" id="BAABJP010000036">
    <property type="protein sequence ID" value="GAA5166806.1"/>
    <property type="molecule type" value="Genomic_DNA"/>
</dbReference>
<name>A0ABP9QTI7_9PSEU</name>
<evidence type="ECO:0000313" key="3">
    <source>
        <dbReference type="Proteomes" id="UP001428817"/>
    </source>
</evidence>
<proteinExistence type="predicted"/>